<evidence type="ECO:0000256" key="7">
    <source>
        <dbReference type="SAM" id="Phobius"/>
    </source>
</evidence>
<evidence type="ECO:0000256" key="4">
    <source>
        <dbReference type="ARBA" id="ARBA00022692"/>
    </source>
</evidence>
<dbReference type="PANTHER" id="PTHR33452">
    <property type="entry name" value="OXIDOREDUCTASE CATD-RELATED"/>
    <property type="match status" value="1"/>
</dbReference>
<evidence type="ECO:0000256" key="6">
    <source>
        <dbReference type="ARBA" id="ARBA00023136"/>
    </source>
</evidence>
<evidence type="ECO:0000313" key="8">
    <source>
        <dbReference type="EMBL" id="GBL45843.1"/>
    </source>
</evidence>
<keyword evidence="9" id="KW-1185">Reference proteome</keyword>
<comment type="caution">
    <text evidence="8">The sequence shown here is derived from an EMBL/GenBank/DDBJ whole genome shotgun (WGS) entry which is preliminary data.</text>
</comment>
<comment type="similarity">
    <text evidence="2">Belongs to the DoxX family.</text>
</comment>
<dbReference type="Proteomes" id="UP000286806">
    <property type="component" value="Unassembled WGS sequence"/>
</dbReference>
<evidence type="ECO:0000256" key="5">
    <source>
        <dbReference type="ARBA" id="ARBA00022989"/>
    </source>
</evidence>
<keyword evidence="5 7" id="KW-1133">Transmembrane helix</keyword>
<name>A0A401JDX0_9PROT</name>
<reference evidence="8 9" key="1">
    <citation type="journal article" date="2019" name="Front. Microbiol.">
        <title>Genomes of Neutrophilic Sulfur-Oxidizing Chemolithoautotrophs Representing 9 Proteobacterial Species From 8 Genera.</title>
        <authorList>
            <person name="Watanabe T."/>
            <person name="Kojima H."/>
            <person name="Umezawa K."/>
            <person name="Hori C."/>
            <person name="Takasuka T.E."/>
            <person name="Kato Y."/>
            <person name="Fukui M."/>
        </authorList>
    </citation>
    <scope>NUCLEOTIDE SEQUENCE [LARGE SCALE GENOMIC DNA]</scope>
    <source>
        <strain evidence="8 9">TTN</strain>
    </source>
</reference>
<keyword evidence="3" id="KW-1003">Cell membrane</keyword>
<evidence type="ECO:0000256" key="2">
    <source>
        <dbReference type="ARBA" id="ARBA00006679"/>
    </source>
</evidence>
<dbReference type="RefSeq" id="WP_223247743.1">
    <property type="nucleotide sequence ID" value="NZ_BGOW01000014.1"/>
</dbReference>
<feature type="transmembrane region" description="Helical" evidence="7">
    <location>
        <begin position="120"/>
        <end position="139"/>
    </location>
</feature>
<feature type="transmembrane region" description="Helical" evidence="7">
    <location>
        <begin position="78"/>
        <end position="100"/>
    </location>
</feature>
<dbReference type="AlphaFoldDB" id="A0A401JDX0"/>
<keyword evidence="4 7" id="KW-0812">Transmembrane</keyword>
<evidence type="ECO:0000256" key="3">
    <source>
        <dbReference type="ARBA" id="ARBA00022475"/>
    </source>
</evidence>
<accession>A0A401JDX0</accession>
<dbReference type="PANTHER" id="PTHR33452:SF1">
    <property type="entry name" value="INNER MEMBRANE PROTEIN YPHA-RELATED"/>
    <property type="match status" value="1"/>
</dbReference>
<keyword evidence="6 7" id="KW-0472">Membrane</keyword>
<protein>
    <submittedName>
        <fullName evidence="8">Integral membrane protein</fullName>
    </submittedName>
</protein>
<evidence type="ECO:0000256" key="1">
    <source>
        <dbReference type="ARBA" id="ARBA00004651"/>
    </source>
</evidence>
<sequence>MSVIRKLLHMAKFAILRLEDISPVADLVIRLYIANIFWKSGLTKIANWDSTVYLFTNLYSVPVLSPEMAATSATMVELGGAVMLALGLASRFGTAALFILNIVAATSYPDLSDAGRELHLYWGMFLLIFLLHGPGKLSIDHFIRRKWMR</sequence>
<dbReference type="InterPro" id="IPR032808">
    <property type="entry name" value="DoxX"/>
</dbReference>
<evidence type="ECO:0000313" key="9">
    <source>
        <dbReference type="Proteomes" id="UP000286806"/>
    </source>
</evidence>
<dbReference type="EMBL" id="BGOW01000014">
    <property type="protein sequence ID" value="GBL45843.1"/>
    <property type="molecule type" value="Genomic_DNA"/>
</dbReference>
<proteinExistence type="inferred from homology"/>
<comment type="subcellular location">
    <subcellularLocation>
        <location evidence="1">Cell membrane</location>
        <topology evidence="1">Multi-pass membrane protein</topology>
    </subcellularLocation>
</comment>
<organism evidence="8 9">
    <name type="scientific">Sulfuriferula multivorans</name>
    <dbReference type="NCBI Taxonomy" id="1559896"/>
    <lineage>
        <taxon>Bacteria</taxon>
        <taxon>Pseudomonadati</taxon>
        <taxon>Pseudomonadota</taxon>
        <taxon>Betaproteobacteria</taxon>
        <taxon>Nitrosomonadales</taxon>
        <taxon>Sulfuricellaceae</taxon>
        <taxon>Sulfuriferula</taxon>
    </lineage>
</organism>
<dbReference type="GO" id="GO:0005886">
    <property type="term" value="C:plasma membrane"/>
    <property type="evidence" value="ECO:0007669"/>
    <property type="project" value="UniProtKB-SubCell"/>
</dbReference>
<dbReference type="InterPro" id="IPR051907">
    <property type="entry name" value="DoxX-like_oxidoreductase"/>
</dbReference>
<gene>
    <name evidence="8" type="ORF">SFMTTN_1654</name>
</gene>
<dbReference type="Pfam" id="PF07681">
    <property type="entry name" value="DoxX"/>
    <property type="match status" value="1"/>
</dbReference>